<evidence type="ECO:0000256" key="1">
    <source>
        <dbReference type="SAM" id="SignalP"/>
    </source>
</evidence>
<keyword evidence="1" id="KW-0732">Signal</keyword>
<sequence>MRETRLRIFAVAIATTLLLVQAYAQQSHWSSADDKTAKYIIEMERKWAEGVCVDNGVVAGLLADDFQGTSTIGARFTKADELKDEKGARTAHECGLDEAKVRFFGDSFAVVYGSEHAVGKDKSQPNIKVCQVWTDTWLKRGGTWQIVASHDNRVRCK</sequence>
<dbReference type="EMBL" id="JACHDY010000001">
    <property type="protein sequence ID" value="MBB5315909.1"/>
    <property type="molecule type" value="Genomic_DNA"/>
</dbReference>
<dbReference type="InterPro" id="IPR032710">
    <property type="entry name" value="NTF2-like_dom_sf"/>
</dbReference>
<organism evidence="3 4">
    <name type="scientific">Tunturiibacter empetritectus</name>
    <dbReference type="NCBI Taxonomy" id="3069691"/>
    <lineage>
        <taxon>Bacteria</taxon>
        <taxon>Pseudomonadati</taxon>
        <taxon>Acidobacteriota</taxon>
        <taxon>Terriglobia</taxon>
        <taxon>Terriglobales</taxon>
        <taxon>Acidobacteriaceae</taxon>
        <taxon>Tunturiibacter</taxon>
    </lineage>
</organism>
<feature type="domain" description="DUF4440" evidence="2">
    <location>
        <begin position="41"/>
        <end position="146"/>
    </location>
</feature>
<gene>
    <name evidence="3" type="ORF">HDF09_000559</name>
</gene>
<dbReference type="SUPFAM" id="SSF54427">
    <property type="entry name" value="NTF2-like"/>
    <property type="match status" value="1"/>
</dbReference>
<dbReference type="InterPro" id="IPR027843">
    <property type="entry name" value="DUF4440"/>
</dbReference>
<feature type="signal peptide" evidence="1">
    <location>
        <begin position="1"/>
        <end position="24"/>
    </location>
</feature>
<keyword evidence="4" id="KW-1185">Reference proteome</keyword>
<comment type="caution">
    <text evidence="3">The sequence shown here is derived from an EMBL/GenBank/DDBJ whole genome shotgun (WGS) entry which is preliminary data.</text>
</comment>
<dbReference type="Proteomes" id="UP000568106">
    <property type="component" value="Unassembled WGS sequence"/>
</dbReference>
<evidence type="ECO:0000259" key="2">
    <source>
        <dbReference type="Pfam" id="PF14534"/>
    </source>
</evidence>
<feature type="chain" id="PRO_5031372212" description="DUF4440 domain-containing protein" evidence="1">
    <location>
        <begin position="25"/>
        <end position="157"/>
    </location>
</feature>
<reference evidence="3" key="1">
    <citation type="submission" date="2020-08" db="EMBL/GenBank/DDBJ databases">
        <title>Genomic Encyclopedia of Type Strains, Phase IV (KMG-V): Genome sequencing to study the core and pangenomes of soil and plant-associated prokaryotes.</title>
        <authorList>
            <person name="Whitman W."/>
        </authorList>
    </citation>
    <scope>NUCLEOTIDE SEQUENCE [LARGE SCALE GENOMIC DNA]</scope>
    <source>
        <strain evidence="3">M8UP27</strain>
    </source>
</reference>
<evidence type="ECO:0000313" key="3">
    <source>
        <dbReference type="EMBL" id="MBB5315909.1"/>
    </source>
</evidence>
<evidence type="ECO:0000313" key="4">
    <source>
        <dbReference type="Proteomes" id="UP000568106"/>
    </source>
</evidence>
<name>A0A7W8IEV0_9BACT</name>
<proteinExistence type="predicted"/>
<dbReference type="Gene3D" id="3.10.450.50">
    <property type="match status" value="1"/>
</dbReference>
<protein>
    <recommendedName>
        <fullName evidence="2">DUF4440 domain-containing protein</fullName>
    </recommendedName>
</protein>
<dbReference type="AlphaFoldDB" id="A0A7W8IEV0"/>
<accession>A0A7W8IEV0</accession>
<dbReference type="Pfam" id="PF14534">
    <property type="entry name" value="DUF4440"/>
    <property type="match status" value="1"/>
</dbReference>